<dbReference type="SUPFAM" id="SSF50998">
    <property type="entry name" value="Quinoprotein alcohol dehydrogenase-like"/>
    <property type="match status" value="1"/>
</dbReference>
<dbReference type="Gene3D" id="2.130.10.10">
    <property type="entry name" value="YVTN repeat-like/Quinoprotein amine dehydrogenase"/>
    <property type="match status" value="1"/>
</dbReference>
<sequence>MHKIAKVFLLAIFLFFVTGCEVQQPSIIEHVEESDSKTLSAEKNNNKSYFQWRYPEDLNNMKHRPSDLIDIALSNDRNVVYTNYFEGRLTAIDSKSGKELWNYELPEGSDIVQIGVHPNNNDIYLMDLPNLQVWVLSYEGKLKNHISFGMGNYAIRMVPPFIFTKKGRCYFGAPDGKVYCVDDNGKVLWATTVGRSKTSGEDHPVSDLIITKDERTIVASAFIDPTNPVYGIDADSGEIRWQYSHSKYTNINYITADDENNVLLAANDPKEMKRWNSTNPEEQEPPMDEINSTVGGAVILLDANGKEKKIIEIPRQFGLVHVKGDPKRNRIYATCYTCFDRLSAVWALFAADYEGNILWDTLKYPILLAGYTNSEFLKLQDFYVYLGSYGDIKKIDIDGNLIAEYKILEERKSLISGVNLEGSASIIAADENEKSLYVFCGEEKYHEEYGSIGRIYKLKLE</sequence>
<feature type="chain" id="PRO_5039507346" evidence="1">
    <location>
        <begin position="20"/>
        <end position="461"/>
    </location>
</feature>
<dbReference type="PROSITE" id="PS51257">
    <property type="entry name" value="PROKAR_LIPOPROTEIN"/>
    <property type="match status" value="1"/>
</dbReference>
<evidence type="ECO:0000256" key="1">
    <source>
        <dbReference type="SAM" id="SignalP"/>
    </source>
</evidence>
<dbReference type="SMART" id="SM00564">
    <property type="entry name" value="PQQ"/>
    <property type="match status" value="4"/>
</dbReference>
<feature type="signal peptide" evidence="1">
    <location>
        <begin position="1"/>
        <end position="19"/>
    </location>
</feature>
<dbReference type="STRING" id="447595.SAMN05660826_01806"/>
<organism evidence="3 4">
    <name type="scientific">Caldanaerovirga acetigignens</name>
    <dbReference type="NCBI Taxonomy" id="447595"/>
    <lineage>
        <taxon>Bacteria</taxon>
        <taxon>Bacillati</taxon>
        <taxon>Bacillota</taxon>
        <taxon>Clostridia</taxon>
        <taxon>Thermosediminibacterales</taxon>
        <taxon>Thermosediminibacteraceae</taxon>
        <taxon>Caldanaerovirga</taxon>
    </lineage>
</organism>
<dbReference type="AlphaFoldDB" id="A0A1M7L7N7"/>
<name>A0A1M7L7N7_9FIRM</name>
<reference evidence="4" key="1">
    <citation type="submission" date="2016-11" db="EMBL/GenBank/DDBJ databases">
        <authorList>
            <person name="Varghese N."/>
            <person name="Submissions S."/>
        </authorList>
    </citation>
    <scope>NUCLEOTIDE SEQUENCE [LARGE SCALE GENOMIC DNA]</scope>
    <source>
        <strain evidence="4">DSM 18802</strain>
    </source>
</reference>
<dbReference type="InterPro" id="IPR011047">
    <property type="entry name" value="Quinoprotein_ADH-like_sf"/>
</dbReference>
<dbReference type="Proteomes" id="UP000184375">
    <property type="component" value="Unassembled WGS sequence"/>
</dbReference>
<dbReference type="InterPro" id="IPR018391">
    <property type="entry name" value="PQQ_b-propeller_rpt"/>
</dbReference>
<dbReference type="OrthoDB" id="1776264at2"/>
<evidence type="ECO:0000313" key="3">
    <source>
        <dbReference type="EMBL" id="SHM73934.1"/>
    </source>
</evidence>
<dbReference type="PANTHER" id="PTHR34512">
    <property type="entry name" value="CELL SURFACE PROTEIN"/>
    <property type="match status" value="1"/>
</dbReference>
<evidence type="ECO:0000259" key="2">
    <source>
        <dbReference type="Pfam" id="PF13360"/>
    </source>
</evidence>
<accession>A0A1M7L7N7</accession>
<dbReference type="InterPro" id="IPR002372">
    <property type="entry name" value="PQQ_rpt_dom"/>
</dbReference>
<evidence type="ECO:0000313" key="4">
    <source>
        <dbReference type="Proteomes" id="UP000184375"/>
    </source>
</evidence>
<feature type="domain" description="Pyrrolo-quinoline quinone repeat" evidence="2">
    <location>
        <begin position="166"/>
        <end position="247"/>
    </location>
</feature>
<keyword evidence="1" id="KW-0732">Signal</keyword>
<dbReference type="EMBL" id="FRCR01000011">
    <property type="protein sequence ID" value="SHM73934.1"/>
    <property type="molecule type" value="Genomic_DNA"/>
</dbReference>
<protein>
    <submittedName>
        <fullName evidence="3">PQQ-like domain-containing protein</fullName>
    </submittedName>
</protein>
<proteinExistence type="predicted"/>
<dbReference type="Pfam" id="PF13360">
    <property type="entry name" value="PQQ_2"/>
    <property type="match status" value="1"/>
</dbReference>
<dbReference type="InterPro" id="IPR015943">
    <property type="entry name" value="WD40/YVTN_repeat-like_dom_sf"/>
</dbReference>
<dbReference type="RefSeq" id="WP_073257691.1">
    <property type="nucleotide sequence ID" value="NZ_FRCR01000011.1"/>
</dbReference>
<keyword evidence="4" id="KW-1185">Reference proteome</keyword>
<dbReference type="PANTHER" id="PTHR34512:SF30">
    <property type="entry name" value="OUTER MEMBRANE PROTEIN ASSEMBLY FACTOR BAMB"/>
    <property type="match status" value="1"/>
</dbReference>
<gene>
    <name evidence="3" type="ORF">SAMN05660826_01806</name>
</gene>